<dbReference type="InterPro" id="IPR013098">
    <property type="entry name" value="Ig_I-set"/>
</dbReference>
<feature type="domain" description="Ig-like" evidence="13">
    <location>
        <begin position="413"/>
        <end position="507"/>
    </location>
</feature>
<dbReference type="GO" id="GO:0007420">
    <property type="term" value="P:brain development"/>
    <property type="evidence" value="ECO:0007669"/>
    <property type="project" value="TreeGrafter"/>
</dbReference>
<dbReference type="FunFam" id="2.60.40.10:FF:000052">
    <property type="entry name" value="Contactin 1"/>
    <property type="match status" value="1"/>
</dbReference>
<dbReference type="InterPro" id="IPR007110">
    <property type="entry name" value="Ig-like_dom"/>
</dbReference>
<keyword evidence="12" id="KW-0393">Immunoglobulin domain</keyword>
<dbReference type="InterPro" id="IPR003599">
    <property type="entry name" value="Ig_sub"/>
</dbReference>
<keyword evidence="3" id="KW-1003">Cell membrane</keyword>
<evidence type="ECO:0000256" key="12">
    <source>
        <dbReference type="ARBA" id="ARBA00023319"/>
    </source>
</evidence>
<dbReference type="GO" id="GO:0005886">
    <property type="term" value="C:plasma membrane"/>
    <property type="evidence" value="ECO:0007669"/>
    <property type="project" value="UniProtKB-SubCell"/>
</dbReference>
<dbReference type="FunFam" id="2.60.40.10:FF:000044">
    <property type="entry name" value="Contactin 1"/>
    <property type="match status" value="1"/>
</dbReference>
<evidence type="ECO:0000256" key="2">
    <source>
        <dbReference type="ARBA" id="ARBA00009812"/>
    </source>
</evidence>
<dbReference type="Gene3D" id="2.60.40.10">
    <property type="entry name" value="Immunoglobulins"/>
    <property type="match status" value="9"/>
</dbReference>
<dbReference type="Pfam" id="PF13927">
    <property type="entry name" value="Ig_3"/>
    <property type="match status" value="3"/>
</dbReference>
<dbReference type="InterPro" id="IPR036179">
    <property type="entry name" value="Ig-like_dom_sf"/>
</dbReference>
<evidence type="ECO:0000313" key="15">
    <source>
        <dbReference type="Ensembl" id="ENSCCRP00000038731.2"/>
    </source>
</evidence>
<evidence type="ECO:0000256" key="1">
    <source>
        <dbReference type="ARBA" id="ARBA00004609"/>
    </source>
</evidence>
<dbReference type="PANTHER" id="PTHR44170:SF10">
    <property type="entry name" value="CONTACTIN-1"/>
    <property type="match status" value="1"/>
</dbReference>
<feature type="domain" description="Ig-like" evidence="13">
    <location>
        <begin position="233"/>
        <end position="318"/>
    </location>
</feature>
<keyword evidence="10" id="KW-0325">Glycoprotein</keyword>
<evidence type="ECO:0000259" key="14">
    <source>
        <dbReference type="PROSITE" id="PS50853"/>
    </source>
</evidence>
<keyword evidence="8" id="KW-0472">Membrane</keyword>
<keyword evidence="11" id="KW-0449">Lipoprotein</keyword>
<keyword evidence="4" id="KW-0336">GPI-anchor</keyword>
<dbReference type="InterPro" id="IPR003961">
    <property type="entry name" value="FN3_dom"/>
</dbReference>
<proteinExistence type="inferred from homology"/>
<evidence type="ECO:0000256" key="7">
    <source>
        <dbReference type="ARBA" id="ARBA00022889"/>
    </source>
</evidence>
<feature type="domain" description="Ig-like" evidence="13">
    <location>
        <begin position="141"/>
        <end position="225"/>
    </location>
</feature>
<dbReference type="Proteomes" id="UP001108240">
    <property type="component" value="Unplaced"/>
</dbReference>
<organism evidence="15 16">
    <name type="scientific">Cyprinus carpio carpio</name>
    <dbReference type="NCBI Taxonomy" id="630221"/>
    <lineage>
        <taxon>Eukaryota</taxon>
        <taxon>Metazoa</taxon>
        <taxon>Chordata</taxon>
        <taxon>Craniata</taxon>
        <taxon>Vertebrata</taxon>
        <taxon>Euteleostomi</taxon>
        <taxon>Actinopterygii</taxon>
        <taxon>Neopterygii</taxon>
        <taxon>Teleostei</taxon>
        <taxon>Ostariophysi</taxon>
        <taxon>Cypriniformes</taxon>
        <taxon>Cyprinidae</taxon>
        <taxon>Cyprininae</taxon>
        <taxon>Cyprinus</taxon>
    </lineage>
</organism>
<sequence>MFFTSVYFTTIELLGCFFILNITLAHLMSCSSEEATGFGPIFEEEPLDTVYAEDSPENKISMNCRARANPPAIIKWWLNNWEIKLMEQPDEHFSLVGGNLVITNPDKGKHAGKYVCVAKNVYGTVISKEATVKFGYLNQFPTDEREPVHVKEGQGAVLLCSPPSRYPSEVLFRWIYNDFPNFIIPDQRRFVSQTTGNMYIAKVEPSDVGNYSCFVSSPTIGKSVFSMPIPLLPQIESAPEWAEHINDTEKDVGSELTLRCVAVGKPLPWIRWLKDGYSYGKGELKFSSLTFEDSGMYQCVAENEWGTIYASAELRVVSCAPTFIYNPVKKVLLGAENGRVVIECKPRAAPKPKFIWKRGSELLTNSSRMLIWDDGSLEILNVSKSDEGSYTCYAENDRGKSNSTGTLTITEATKITVAPSDTEAVVGDTTILQCSASFDPSLDITFIWTVDSYVINFYTDFEHYELLMGHENRGDLLIKIIQVRHAGHYSCTAQTIVDNATAEADVSVKGLPGPPGGVRVEEIGDTSVKLRWSLGSDHGSSLIQHVVQTRDFYALDPEDWKTASTSPVFLDGSMESATVINLYPWMQYEFRVHAINEFGAGENSRPSIKIKTWDARPTVAPSEVIGQVGISGELIVTWTPVKPQFFFGKKFGYIVAFKQHEDYEWKWATVEDPETRRYVYKESMTPDTEIQVKVSTYNNKGEGPSSLISHLLTHVISLSAPTEAPLDVYARQVTSTEALVWWLPVYQSPPNWVDGYQIRYWRKYDDNEAAASRVIVHRTVNQTRLENMRPDSHYLIEVRAFNGAGLGPPSDMCFIFPAPSRLLRVYKYVSFNRKWLYLYWDHIYNYWNESYVEGYKILFRKEGERYGKLYTTGRHYIDFPMPETGDYVIEVRARCEGGDGPISQIRVQGEYCLLLIIHHFPTLIMLMIMKFSIISSMCSLQELKYLSHIHRCSSTDVTGIPADLSYCFVLCLGKASLGPESLSVAAVLLLALGWMNLGL</sequence>
<evidence type="ECO:0000256" key="8">
    <source>
        <dbReference type="ARBA" id="ARBA00023136"/>
    </source>
</evidence>
<dbReference type="FunFam" id="2.60.40.10:FF:000004">
    <property type="entry name" value="DCC isoform 1"/>
    <property type="match status" value="2"/>
</dbReference>
<evidence type="ECO:0000256" key="4">
    <source>
        <dbReference type="ARBA" id="ARBA00022622"/>
    </source>
</evidence>
<keyword evidence="16" id="KW-1185">Reference proteome</keyword>
<feature type="domain" description="Fibronectin type-III" evidence="14">
    <location>
        <begin position="514"/>
        <end position="615"/>
    </location>
</feature>
<comment type="similarity">
    <text evidence="2">Belongs to the immunoglobulin superfamily. Contactin family.</text>
</comment>
<dbReference type="SMART" id="SM00409">
    <property type="entry name" value="IG"/>
    <property type="match status" value="5"/>
</dbReference>
<keyword evidence="6" id="KW-0677">Repeat</keyword>
<dbReference type="FunFam" id="2.60.40.10:FF:000064">
    <property type="entry name" value="Contactin 1"/>
    <property type="match status" value="1"/>
</dbReference>
<evidence type="ECO:0000256" key="10">
    <source>
        <dbReference type="ARBA" id="ARBA00023180"/>
    </source>
</evidence>
<dbReference type="Pfam" id="PF00041">
    <property type="entry name" value="fn3"/>
    <property type="match status" value="2"/>
</dbReference>
<dbReference type="FunFam" id="2.60.40.10:FF:000035">
    <property type="entry name" value="Contactin 1"/>
    <property type="match status" value="1"/>
</dbReference>
<dbReference type="SMART" id="SM00408">
    <property type="entry name" value="IGc2"/>
    <property type="match status" value="5"/>
</dbReference>
<evidence type="ECO:0000256" key="5">
    <source>
        <dbReference type="ARBA" id="ARBA00022729"/>
    </source>
</evidence>
<dbReference type="FunFam" id="2.60.40.10:FF:000028">
    <property type="entry name" value="Neuronal cell adhesion molecule"/>
    <property type="match status" value="1"/>
</dbReference>
<feature type="domain" description="Ig-like" evidence="13">
    <location>
        <begin position="321"/>
        <end position="408"/>
    </location>
</feature>
<dbReference type="AlphaFoldDB" id="A0A8C1HBS4"/>
<dbReference type="PANTHER" id="PTHR44170">
    <property type="entry name" value="PROTEIN SIDEKICK"/>
    <property type="match status" value="1"/>
</dbReference>
<dbReference type="SUPFAM" id="SSF48726">
    <property type="entry name" value="Immunoglobulin"/>
    <property type="match status" value="5"/>
</dbReference>
<dbReference type="Pfam" id="PF07679">
    <property type="entry name" value="I-set"/>
    <property type="match status" value="1"/>
</dbReference>
<dbReference type="FunFam" id="2.60.40.10:FF:000047">
    <property type="entry name" value="Contactin 1"/>
    <property type="match status" value="1"/>
</dbReference>
<dbReference type="Ensembl" id="ENSCCRT00000041977.2">
    <property type="protein sequence ID" value="ENSCCRP00000038731.2"/>
    <property type="gene ID" value="ENSCCRG00000019823.2"/>
</dbReference>
<dbReference type="CDD" id="cd00063">
    <property type="entry name" value="FN3"/>
    <property type="match status" value="3"/>
</dbReference>
<dbReference type="InterPro" id="IPR036116">
    <property type="entry name" value="FN3_sf"/>
</dbReference>
<dbReference type="SMART" id="SM00060">
    <property type="entry name" value="FN3"/>
    <property type="match status" value="4"/>
</dbReference>
<dbReference type="InterPro" id="IPR013783">
    <property type="entry name" value="Ig-like_fold"/>
</dbReference>
<dbReference type="GO" id="GO:0098632">
    <property type="term" value="F:cell-cell adhesion mediator activity"/>
    <property type="evidence" value="ECO:0007669"/>
    <property type="project" value="TreeGrafter"/>
</dbReference>
<dbReference type="GO" id="GO:0030424">
    <property type="term" value="C:axon"/>
    <property type="evidence" value="ECO:0007669"/>
    <property type="project" value="TreeGrafter"/>
</dbReference>
<reference evidence="15" key="1">
    <citation type="submission" date="2025-08" db="UniProtKB">
        <authorList>
            <consortium name="Ensembl"/>
        </authorList>
    </citation>
    <scope>IDENTIFICATION</scope>
</reference>
<evidence type="ECO:0000259" key="13">
    <source>
        <dbReference type="PROSITE" id="PS50835"/>
    </source>
</evidence>
<reference evidence="15" key="2">
    <citation type="submission" date="2025-09" db="UniProtKB">
        <authorList>
            <consortium name="Ensembl"/>
        </authorList>
    </citation>
    <scope>IDENTIFICATION</scope>
</reference>
<dbReference type="GeneTree" id="ENSGT00940000155915"/>
<feature type="domain" description="Fibronectin type-III" evidence="14">
    <location>
        <begin position="620"/>
        <end position="716"/>
    </location>
</feature>
<comment type="subcellular location">
    <subcellularLocation>
        <location evidence="1">Cell membrane</location>
        <topology evidence="1">Lipid-anchor</topology>
        <topology evidence="1">GPI-anchor</topology>
    </subcellularLocation>
</comment>
<keyword evidence="7" id="KW-0130">Cell adhesion</keyword>
<feature type="domain" description="Fibronectin type-III" evidence="14">
    <location>
        <begin position="724"/>
        <end position="821"/>
    </location>
</feature>
<evidence type="ECO:0000313" key="16">
    <source>
        <dbReference type="Proteomes" id="UP001108240"/>
    </source>
</evidence>
<accession>A0A8C1HBS4</accession>
<evidence type="ECO:0000256" key="11">
    <source>
        <dbReference type="ARBA" id="ARBA00023288"/>
    </source>
</evidence>
<evidence type="ECO:0000256" key="9">
    <source>
        <dbReference type="ARBA" id="ARBA00023157"/>
    </source>
</evidence>
<name>A0A8C1HBS4_CYPCA</name>
<evidence type="ECO:0000256" key="6">
    <source>
        <dbReference type="ARBA" id="ARBA00022737"/>
    </source>
</evidence>
<dbReference type="SUPFAM" id="SSF49265">
    <property type="entry name" value="Fibronectin type III"/>
    <property type="match status" value="2"/>
</dbReference>
<keyword evidence="9" id="KW-1015">Disulfide bond</keyword>
<dbReference type="PROSITE" id="PS50853">
    <property type="entry name" value="FN3"/>
    <property type="match status" value="3"/>
</dbReference>
<keyword evidence="5" id="KW-0732">Signal</keyword>
<dbReference type="PROSITE" id="PS50835">
    <property type="entry name" value="IG_LIKE"/>
    <property type="match status" value="5"/>
</dbReference>
<dbReference type="GO" id="GO:0098552">
    <property type="term" value="C:side of membrane"/>
    <property type="evidence" value="ECO:0007669"/>
    <property type="project" value="UniProtKB-KW"/>
</dbReference>
<evidence type="ECO:0000256" key="3">
    <source>
        <dbReference type="ARBA" id="ARBA00022475"/>
    </source>
</evidence>
<feature type="domain" description="Ig-like" evidence="13">
    <location>
        <begin position="40"/>
        <end position="133"/>
    </location>
</feature>
<protein>
    <submittedName>
        <fullName evidence="15">Contactin 1b</fullName>
    </submittedName>
</protein>
<dbReference type="InterPro" id="IPR003598">
    <property type="entry name" value="Ig_sub2"/>
</dbReference>
<dbReference type="GO" id="GO:0007411">
    <property type="term" value="P:axon guidance"/>
    <property type="evidence" value="ECO:0007669"/>
    <property type="project" value="TreeGrafter"/>
</dbReference>